<feature type="chain" id="PRO_5037067007" evidence="1">
    <location>
        <begin position="21"/>
        <end position="322"/>
    </location>
</feature>
<reference evidence="2" key="1">
    <citation type="submission" date="2022-09" db="EMBL/GenBank/DDBJ databases">
        <title>Aureispira anguillicida sp. nov., isolated from Leptocephalus of Japanese eel Anguilla japonica.</title>
        <authorList>
            <person name="Yuasa K."/>
            <person name="Mekata T."/>
            <person name="Ikunari K."/>
        </authorList>
    </citation>
    <scope>NUCLEOTIDE SEQUENCE</scope>
    <source>
        <strain evidence="2">EL160426</strain>
    </source>
</reference>
<protein>
    <submittedName>
        <fullName evidence="2">PorP/SprF family type IX secretion system membrane protein</fullName>
    </submittedName>
</protein>
<keyword evidence="1" id="KW-0732">Signal</keyword>
<dbReference type="Pfam" id="PF11751">
    <property type="entry name" value="PorP_SprF"/>
    <property type="match status" value="1"/>
</dbReference>
<feature type="signal peptide" evidence="1">
    <location>
        <begin position="1"/>
        <end position="20"/>
    </location>
</feature>
<evidence type="ECO:0000313" key="2">
    <source>
        <dbReference type="EMBL" id="BDS11748.1"/>
    </source>
</evidence>
<dbReference type="Proteomes" id="UP001060919">
    <property type="component" value="Chromosome"/>
</dbReference>
<organism evidence="2 3">
    <name type="scientific">Aureispira anguillae</name>
    <dbReference type="NCBI Taxonomy" id="2864201"/>
    <lineage>
        <taxon>Bacteria</taxon>
        <taxon>Pseudomonadati</taxon>
        <taxon>Bacteroidota</taxon>
        <taxon>Saprospiria</taxon>
        <taxon>Saprospirales</taxon>
        <taxon>Saprospiraceae</taxon>
        <taxon>Aureispira</taxon>
    </lineage>
</organism>
<dbReference type="InterPro" id="IPR019861">
    <property type="entry name" value="PorP/SprF_Bacteroidetes"/>
</dbReference>
<keyword evidence="3" id="KW-1185">Reference proteome</keyword>
<name>A0A915YEY1_9BACT</name>
<sequence length="322" mass="35712">MKNFIIICIGFLFLCHEANAQQDPLFAQYNSNAFLINPAVAGSKGNHSFSLFHRWQWVRFPGAPQTFGLTYQGILTKKSVDKTFLALGALVFGDVTGPSSRWGGKVSLASHIRLAEKVRLSVGLSGRLAHNIIRTDMIHLIDPNDQAVTNGDRGVTSADMELGIFLYTKNLSIGFAAPNLIQTKIDYGNSANGRDPIGHGYRHYFLTAAYKFRLPEKKMIIEPSLMVKYVQGSLPQFDGGIMVHVLDEQMAFGLFYRSPAFLSFQCKFLFDKKVPVLLGFDIALNTFQQHSLGSTELMIGYEFPSSDLFAPKQASDEPDGTL</sequence>
<dbReference type="RefSeq" id="WP_264792894.1">
    <property type="nucleotide sequence ID" value="NZ_AP026867.1"/>
</dbReference>
<proteinExistence type="predicted"/>
<accession>A0A915YEY1</accession>
<dbReference type="KEGG" id="aup:AsAng_0024620"/>
<evidence type="ECO:0000313" key="3">
    <source>
        <dbReference type="Proteomes" id="UP001060919"/>
    </source>
</evidence>
<dbReference type="EMBL" id="AP026867">
    <property type="protein sequence ID" value="BDS11748.1"/>
    <property type="molecule type" value="Genomic_DNA"/>
</dbReference>
<gene>
    <name evidence="2" type="ORF">AsAng_0024620</name>
</gene>
<dbReference type="NCBIfam" id="TIGR03519">
    <property type="entry name" value="T9SS_PorP_fam"/>
    <property type="match status" value="1"/>
</dbReference>
<evidence type="ECO:0000256" key="1">
    <source>
        <dbReference type="SAM" id="SignalP"/>
    </source>
</evidence>
<dbReference type="AlphaFoldDB" id="A0A915YEY1"/>